<dbReference type="EMBL" id="BMAU01021321">
    <property type="protein sequence ID" value="GFY13370.1"/>
    <property type="molecule type" value="Genomic_DNA"/>
</dbReference>
<dbReference type="Proteomes" id="UP000887159">
    <property type="component" value="Unassembled WGS sequence"/>
</dbReference>
<accession>A0A8X6VNJ5</accession>
<evidence type="ECO:0000313" key="1">
    <source>
        <dbReference type="EMBL" id="GFY13370.1"/>
    </source>
</evidence>
<evidence type="ECO:0000313" key="2">
    <source>
        <dbReference type="Proteomes" id="UP000887159"/>
    </source>
</evidence>
<protein>
    <submittedName>
        <fullName evidence="1">Uncharacterized protein</fullName>
    </submittedName>
</protein>
<dbReference type="AlphaFoldDB" id="A0A8X6VNJ5"/>
<gene>
    <name evidence="1" type="ORF">TNCV_2336341</name>
</gene>
<reference evidence="1" key="1">
    <citation type="submission" date="2020-08" db="EMBL/GenBank/DDBJ databases">
        <title>Multicomponent nature underlies the extraordinary mechanical properties of spider dragline silk.</title>
        <authorList>
            <person name="Kono N."/>
            <person name="Nakamura H."/>
            <person name="Mori M."/>
            <person name="Yoshida Y."/>
            <person name="Ohtoshi R."/>
            <person name="Malay A.D."/>
            <person name="Moran D.A.P."/>
            <person name="Tomita M."/>
            <person name="Numata K."/>
            <person name="Arakawa K."/>
        </authorList>
    </citation>
    <scope>NUCLEOTIDE SEQUENCE</scope>
</reference>
<name>A0A8X6VNJ5_TRICX</name>
<proteinExistence type="predicted"/>
<comment type="caution">
    <text evidence="1">The sequence shown here is derived from an EMBL/GenBank/DDBJ whole genome shotgun (WGS) entry which is preliminary data.</text>
</comment>
<sequence>MDHVVFRIHRIAGSRLRKVVRNFVPEKMIPAIQILVRMKVSVKLRMEKGSVLASYHLTENFVRMILVIQTLAEMGANVKLLNEHLKVMMRKHTIVPVPNHSVETTVRLVKRRRETCGHVTSPKPQRSGISTYLKKAEKCNADYSNYCDSTNNRRLCRVSNGCIYHHTRCMARMTTSILSRPHVFSAVPSDMDAPIILLLVESGHV</sequence>
<organism evidence="1 2">
    <name type="scientific">Trichonephila clavipes</name>
    <name type="common">Golden silk orbweaver</name>
    <name type="synonym">Nephila clavipes</name>
    <dbReference type="NCBI Taxonomy" id="2585209"/>
    <lineage>
        <taxon>Eukaryota</taxon>
        <taxon>Metazoa</taxon>
        <taxon>Ecdysozoa</taxon>
        <taxon>Arthropoda</taxon>
        <taxon>Chelicerata</taxon>
        <taxon>Arachnida</taxon>
        <taxon>Araneae</taxon>
        <taxon>Araneomorphae</taxon>
        <taxon>Entelegynae</taxon>
        <taxon>Araneoidea</taxon>
        <taxon>Nephilidae</taxon>
        <taxon>Trichonephila</taxon>
    </lineage>
</organism>
<keyword evidence="2" id="KW-1185">Reference proteome</keyword>